<evidence type="ECO:0000256" key="10">
    <source>
        <dbReference type="ARBA" id="ARBA00049187"/>
    </source>
</evidence>
<dbReference type="PANTHER" id="PTHR22912:SF151">
    <property type="entry name" value="DIHYDROLIPOYL DEHYDROGENASE, MITOCHONDRIAL"/>
    <property type="match status" value="1"/>
</dbReference>
<evidence type="ECO:0000256" key="8">
    <source>
        <dbReference type="ARBA" id="ARBA00023157"/>
    </source>
</evidence>
<evidence type="ECO:0000259" key="16">
    <source>
        <dbReference type="Pfam" id="PF07992"/>
    </source>
</evidence>
<feature type="binding site" evidence="12">
    <location>
        <position position="203"/>
    </location>
    <ligand>
        <name>NAD(+)</name>
        <dbReference type="ChEBI" id="CHEBI:57540"/>
    </ligand>
</feature>
<evidence type="ECO:0000256" key="4">
    <source>
        <dbReference type="ARBA" id="ARBA00022630"/>
    </source>
</evidence>
<evidence type="ECO:0000256" key="13">
    <source>
        <dbReference type="PIRSR" id="PIRSR000350-4"/>
    </source>
</evidence>
<evidence type="ECO:0000256" key="11">
    <source>
        <dbReference type="PIRSR" id="PIRSR000350-2"/>
    </source>
</evidence>
<dbReference type="InterPro" id="IPR050151">
    <property type="entry name" value="Class-I_Pyr_Nuc-Dis_Oxidored"/>
</dbReference>
<accession>A0A9D1KEP4</accession>
<dbReference type="GO" id="GO:0004148">
    <property type="term" value="F:dihydrolipoyl dehydrogenase (NADH) activity"/>
    <property type="evidence" value="ECO:0007669"/>
    <property type="project" value="UniProtKB-EC"/>
</dbReference>
<keyword evidence="5 12" id="KW-0274">FAD</keyword>
<evidence type="ECO:0000256" key="12">
    <source>
        <dbReference type="PIRSR" id="PIRSR000350-3"/>
    </source>
</evidence>
<dbReference type="SUPFAM" id="SSF51905">
    <property type="entry name" value="FAD/NAD(P)-binding domain"/>
    <property type="match status" value="1"/>
</dbReference>
<keyword evidence="9 14" id="KW-0676">Redox-active center</keyword>
<dbReference type="FunFam" id="3.30.390.30:FF:000001">
    <property type="entry name" value="Dihydrolipoyl dehydrogenase"/>
    <property type="match status" value="1"/>
</dbReference>
<feature type="disulfide bond" description="Redox-active" evidence="13">
    <location>
        <begin position="42"/>
        <end position="47"/>
    </location>
</feature>
<dbReference type="InterPro" id="IPR016156">
    <property type="entry name" value="FAD/NAD-linked_Rdtase_dimer_sf"/>
</dbReference>
<feature type="binding site" evidence="12">
    <location>
        <position position="51"/>
    </location>
    <ligand>
        <name>FAD</name>
        <dbReference type="ChEBI" id="CHEBI:57692"/>
    </ligand>
</feature>
<comment type="catalytic activity">
    <reaction evidence="10 14">
        <text>N(6)-[(R)-dihydrolipoyl]-L-lysyl-[protein] + NAD(+) = N(6)-[(R)-lipoyl]-L-lysyl-[protein] + NADH + H(+)</text>
        <dbReference type="Rhea" id="RHEA:15045"/>
        <dbReference type="Rhea" id="RHEA-COMP:10474"/>
        <dbReference type="Rhea" id="RHEA-COMP:10475"/>
        <dbReference type="ChEBI" id="CHEBI:15378"/>
        <dbReference type="ChEBI" id="CHEBI:57540"/>
        <dbReference type="ChEBI" id="CHEBI:57945"/>
        <dbReference type="ChEBI" id="CHEBI:83099"/>
        <dbReference type="ChEBI" id="CHEBI:83100"/>
        <dbReference type="EC" id="1.8.1.4"/>
    </reaction>
</comment>
<dbReference type="InterPro" id="IPR001100">
    <property type="entry name" value="Pyr_nuc-diS_OxRdtase"/>
</dbReference>
<dbReference type="PRINTS" id="PR00368">
    <property type="entry name" value="FADPNR"/>
</dbReference>
<dbReference type="GO" id="GO:0050660">
    <property type="term" value="F:flavin adenine dinucleotide binding"/>
    <property type="evidence" value="ECO:0007669"/>
    <property type="project" value="InterPro"/>
</dbReference>
<feature type="binding site" evidence="12">
    <location>
        <position position="311"/>
    </location>
    <ligand>
        <name>FAD</name>
        <dbReference type="ChEBI" id="CHEBI:57692"/>
    </ligand>
</feature>
<feature type="binding site" evidence="12">
    <location>
        <position position="271"/>
    </location>
    <ligand>
        <name>NAD(+)</name>
        <dbReference type="ChEBI" id="CHEBI:57540"/>
    </ligand>
</feature>
<comment type="similarity">
    <text evidence="1 14">Belongs to the class-I pyridine nucleotide-disulfide oxidoreductase family.</text>
</comment>
<evidence type="ECO:0000259" key="15">
    <source>
        <dbReference type="Pfam" id="PF02852"/>
    </source>
</evidence>
<evidence type="ECO:0000256" key="14">
    <source>
        <dbReference type="RuleBase" id="RU003692"/>
    </source>
</evidence>
<dbReference type="GO" id="GO:0005737">
    <property type="term" value="C:cytoplasm"/>
    <property type="evidence" value="ECO:0007669"/>
    <property type="project" value="UniProtKB-ARBA"/>
</dbReference>
<comment type="cofactor">
    <cofactor evidence="12 14">
        <name>FAD</name>
        <dbReference type="ChEBI" id="CHEBI:57692"/>
    </cofactor>
    <text evidence="12 14">Binds 1 FAD per subunit.</text>
</comment>
<name>A0A9D1KEP4_9FIRM</name>
<dbReference type="PRINTS" id="PR00411">
    <property type="entry name" value="PNDRDTASEI"/>
</dbReference>
<dbReference type="EC" id="1.8.1.4" evidence="2 14"/>
<comment type="caution">
    <text evidence="17">The sequence shown here is derived from an EMBL/GenBank/DDBJ whole genome shotgun (WGS) entry which is preliminary data.</text>
</comment>
<evidence type="ECO:0000313" key="18">
    <source>
        <dbReference type="Proteomes" id="UP000886860"/>
    </source>
</evidence>
<dbReference type="NCBIfam" id="TIGR01350">
    <property type="entry name" value="lipoamide_DH"/>
    <property type="match status" value="1"/>
</dbReference>
<dbReference type="InterPro" id="IPR006258">
    <property type="entry name" value="Lipoamide_DH"/>
</dbReference>
<feature type="active site" description="Proton acceptor" evidence="11">
    <location>
        <position position="454"/>
    </location>
</feature>
<dbReference type="EMBL" id="DVKS01000050">
    <property type="protein sequence ID" value="HIT41049.1"/>
    <property type="molecule type" value="Genomic_DNA"/>
</dbReference>
<evidence type="ECO:0000313" key="17">
    <source>
        <dbReference type="EMBL" id="HIT41049.1"/>
    </source>
</evidence>
<evidence type="ECO:0000256" key="7">
    <source>
        <dbReference type="ARBA" id="ARBA00023027"/>
    </source>
</evidence>
<reference evidence="17" key="1">
    <citation type="submission" date="2020-10" db="EMBL/GenBank/DDBJ databases">
        <authorList>
            <person name="Gilroy R."/>
        </authorList>
    </citation>
    <scope>NUCLEOTIDE SEQUENCE</scope>
    <source>
        <strain evidence="17">CHK123-3438</strain>
    </source>
</reference>
<dbReference type="Gene3D" id="3.50.50.60">
    <property type="entry name" value="FAD/NAD(P)-binding domain"/>
    <property type="match status" value="2"/>
</dbReference>
<evidence type="ECO:0000256" key="9">
    <source>
        <dbReference type="ARBA" id="ARBA00023284"/>
    </source>
</evidence>
<feature type="binding site" evidence="12">
    <location>
        <begin position="180"/>
        <end position="187"/>
    </location>
    <ligand>
        <name>NAD(+)</name>
        <dbReference type="ChEBI" id="CHEBI:57540"/>
    </ligand>
</feature>
<dbReference type="InterPro" id="IPR036188">
    <property type="entry name" value="FAD/NAD-bd_sf"/>
</dbReference>
<organism evidence="17 18">
    <name type="scientific">Candidatus Caccovicinus merdipullorum</name>
    <dbReference type="NCBI Taxonomy" id="2840724"/>
    <lineage>
        <taxon>Bacteria</taxon>
        <taxon>Bacillati</taxon>
        <taxon>Bacillota</taxon>
        <taxon>Clostridia</taxon>
        <taxon>Eubacteriales</taxon>
        <taxon>Candidatus Caccovicinus</taxon>
    </lineage>
</organism>
<dbReference type="InterPro" id="IPR023753">
    <property type="entry name" value="FAD/NAD-binding_dom"/>
</dbReference>
<evidence type="ECO:0000256" key="2">
    <source>
        <dbReference type="ARBA" id="ARBA00012608"/>
    </source>
</evidence>
<dbReference type="AlphaFoldDB" id="A0A9D1KEP4"/>
<evidence type="ECO:0000256" key="3">
    <source>
        <dbReference type="ARBA" id="ARBA00016961"/>
    </source>
</evidence>
<feature type="domain" description="FAD/NAD(P)-binding" evidence="16">
    <location>
        <begin position="5"/>
        <end position="326"/>
    </location>
</feature>
<reference evidence="17" key="2">
    <citation type="journal article" date="2021" name="PeerJ">
        <title>Extensive microbial diversity within the chicken gut microbiome revealed by metagenomics and culture.</title>
        <authorList>
            <person name="Gilroy R."/>
            <person name="Ravi A."/>
            <person name="Getino M."/>
            <person name="Pursley I."/>
            <person name="Horton D.L."/>
            <person name="Alikhan N.F."/>
            <person name="Baker D."/>
            <person name="Gharbi K."/>
            <person name="Hall N."/>
            <person name="Watson M."/>
            <person name="Adriaenssens E.M."/>
            <person name="Foster-Nyarko E."/>
            <person name="Jarju S."/>
            <person name="Secka A."/>
            <person name="Antonio M."/>
            <person name="Oren A."/>
            <person name="Chaudhuri R.R."/>
            <person name="La Ragione R."/>
            <person name="Hildebrand F."/>
            <person name="Pallen M.J."/>
        </authorList>
    </citation>
    <scope>NUCLEOTIDE SEQUENCE</scope>
    <source>
        <strain evidence="17">CHK123-3438</strain>
    </source>
</reference>
<keyword evidence="8" id="KW-1015">Disulfide bond</keyword>
<dbReference type="GO" id="GO:0006103">
    <property type="term" value="P:2-oxoglutarate metabolic process"/>
    <property type="evidence" value="ECO:0007669"/>
    <property type="project" value="TreeGrafter"/>
</dbReference>
<keyword evidence="6 14" id="KW-0560">Oxidoreductase</keyword>
<dbReference type="Proteomes" id="UP000886860">
    <property type="component" value="Unassembled WGS sequence"/>
</dbReference>
<dbReference type="PANTHER" id="PTHR22912">
    <property type="entry name" value="DISULFIDE OXIDOREDUCTASE"/>
    <property type="match status" value="1"/>
</dbReference>
<proteinExistence type="inferred from homology"/>
<keyword evidence="12" id="KW-0547">Nucleotide-binding</keyword>
<dbReference type="Pfam" id="PF02852">
    <property type="entry name" value="Pyr_redox_dim"/>
    <property type="match status" value="1"/>
</dbReference>
<dbReference type="PROSITE" id="PS00076">
    <property type="entry name" value="PYRIDINE_REDOX_1"/>
    <property type="match status" value="1"/>
</dbReference>
<gene>
    <name evidence="17" type="primary">lpdA</name>
    <name evidence="17" type="ORF">IAB60_02940</name>
</gene>
<evidence type="ECO:0000256" key="1">
    <source>
        <dbReference type="ARBA" id="ARBA00007532"/>
    </source>
</evidence>
<protein>
    <recommendedName>
        <fullName evidence="3 14">Dihydrolipoyl dehydrogenase</fullName>
        <ecNumber evidence="2 14">1.8.1.4</ecNumber>
    </recommendedName>
</protein>
<dbReference type="PIRSF" id="PIRSF000350">
    <property type="entry name" value="Mercury_reductase_MerA"/>
    <property type="match status" value="1"/>
</dbReference>
<feature type="binding site" evidence="12">
    <location>
        <position position="114"/>
    </location>
    <ligand>
        <name>FAD</name>
        <dbReference type="ChEBI" id="CHEBI:57692"/>
    </ligand>
</feature>
<dbReference type="InterPro" id="IPR012999">
    <property type="entry name" value="Pyr_OxRdtase_I_AS"/>
</dbReference>
<keyword evidence="4 14" id="KW-0285">Flavoprotein</keyword>
<dbReference type="SUPFAM" id="SSF55424">
    <property type="entry name" value="FAD/NAD-linked reductases, dimerisation (C-terminal) domain"/>
    <property type="match status" value="1"/>
</dbReference>
<sequence>MTKKYDLIIIGAGPGGYTAAIRAAELGLRTAVIEERELGGVCVNRGCIPTKALLYASHLFSLMQNSDQFGIFTDQISFDYGKMQKYKEKSVKTCRNGIQQSFEKLGIHLVRGKGILRRDRTVEVRGAEGLEFYQGQHVILAAGARAFIPSIPGADLPGVVTSDKILSETDWNYSRVVIIGGGVIGVEMASIFHNLCSQVMIVEKNDHLLGPMDRKVAGELEHSLRSRGIEIYCGAQCCQVEESKSGLLCRIKTADGKEIRQPAGTVLIAAGRKPEPEALMGEDVQLRMEEGRLWTDENFQTSQEGVYAIGDLTAKTQLAHVAAAQGIFVVESLAGKPRSIRLEVVPNGMFVRLPIVPNCIYTNPEIATVGITEEAAEKMGMHVRTGYYSMNDNGKSIITRADGGFICLVFEAYSNTIVGAQIICPRATDMIGEMATAIANGLTAEQLSYAMRAHPTYSEGIRAAIADALTK</sequence>
<dbReference type="Pfam" id="PF07992">
    <property type="entry name" value="Pyr_redox_2"/>
    <property type="match status" value="1"/>
</dbReference>
<dbReference type="InterPro" id="IPR004099">
    <property type="entry name" value="Pyr_nucl-diS_OxRdtase_dimer"/>
</dbReference>
<comment type="miscellaneous">
    <text evidence="14">The active site is a redox-active disulfide bond.</text>
</comment>
<keyword evidence="7 12" id="KW-0520">NAD</keyword>
<feature type="domain" description="Pyridine nucleotide-disulphide oxidoreductase dimerisation" evidence="15">
    <location>
        <begin position="356"/>
        <end position="464"/>
    </location>
</feature>
<dbReference type="Gene3D" id="3.30.390.30">
    <property type="match status" value="1"/>
</dbReference>
<evidence type="ECO:0000256" key="6">
    <source>
        <dbReference type="ARBA" id="ARBA00023002"/>
    </source>
</evidence>
<evidence type="ECO:0000256" key="5">
    <source>
        <dbReference type="ARBA" id="ARBA00022827"/>
    </source>
</evidence>